<feature type="compositionally biased region" description="Basic and acidic residues" evidence="1">
    <location>
        <begin position="868"/>
        <end position="881"/>
    </location>
</feature>
<feature type="compositionally biased region" description="Polar residues" evidence="1">
    <location>
        <begin position="746"/>
        <end position="755"/>
    </location>
</feature>
<name>A0A067PUU4_9AGAM</name>
<dbReference type="Pfam" id="PF07927">
    <property type="entry name" value="HicA_toxin"/>
    <property type="match status" value="1"/>
</dbReference>
<dbReference type="PANTHER" id="PTHR40788">
    <property type="entry name" value="CLR5 DOMAIN-CONTAINING PROTEIN-RELATED"/>
    <property type="match status" value="1"/>
</dbReference>
<dbReference type="GO" id="GO:0003729">
    <property type="term" value="F:mRNA binding"/>
    <property type="evidence" value="ECO:0007669"/>
    <property type="project" value="InterPro"/>
</dbReference>
<feature type="compositionally biased region" description="Polar residues" evidence="1">
    <location>
        <begin position="448"/>
        <end position="466"/>
    </location>
</feature>
<keyword evidence="3" id="KW-1185">Reference proteome</keyword>
<feature type="compositionally biased region" description="Low complexity" evidence="1">
    <location>
        <begin position="680"/>
        <end position="700"/>
    </location>
</feature>
<feature type="compositionally biased region" description="Low complexity" evidence="1">
    <location>
        <begin position="720"/>
        <end position="729"/>
    </location>
</feature>
<dbReference type="PANTHER" id="PTHR40788:SF1">
    <property type="entry name" value="IPA PROTEIN"/>
    <property type="match status" value="1"/>
</dbReference>
<evidence type="ECO:0000256" key="1">
    <source>
        <dbReference type="SAM" id="MobiDB-lite"/>
    </source>
</evidence>
<reference evidence="3" key="1">
    <citation type="journal article" date="2014" name="Proc. Natl. Acad. Sci. U.S.A.">
        <title>Extensive sampling of basidiomycete genomes demonstrates inadequacy of the white-rot/brown-rot paradigm for wood decay fungi.</title>
        <authorList>
            <person name="Riley R."/>
            <person name="Salamov A.A."/>
            <person name="Brown D.W."/>
            <person name="Nagy L.G."/>
            <person name="Floudas D."/>
            <person name="Held B.W."/>
            <person name="Levasseur A."/>
            <person name="Lombard V."/>
            <person name="Morin E."/>
            <person name="Otillar R."/>
            <person name="Lindquist E.A."/>
            <person name="Sun H."/>
            <person name="LaButti K.M."/>
            <person name="Schmutz J."/>
            <person name="Jabbour D."/>
            <person name="Luo H."/>
            <person name="Baker S.E."/>
            <person name="Pisabarro A.G."/>
            <person name="Walton J.D."/>
            <person name="Blanchette R.A."/>
            <person name="Henrissat B."/>
            <person name="Martin F."/>
            <person name="Cullen D."/>
            <person name="Hibbett D.S."/>
            <person name="Grigoriev I.V."/>
        </authorList>
    </citation>
    <scope>NUCLEOTIDE SEQUENCE [LARGE SCALE GENOMIC DNA]</scope>
    <source>
        <strain evidence="3">MUCL 33604</strain>
    </source>
</reference>
<protein>
    <recommendedName>
        <fullName evidence="4">Type II toxin-antitoxin system HicA family toxin</fullName>
    </recommendedName>
</protein>
<gene>
    <name evidence="2" type="ORF">JAAARDRAFT_35330</name>
</gene>
<feature type="compositionally biased region" description="Basic and acidic residues" evidence="1">
    <location>
        <begin position="785"/>
        <end position="801"/>
    </location>
</feature>
<feature type="region of interest" description="Disordered" evidence="1">
    <location>
        <begin position="785"/>
        <end position="809"/>
    </location>
</feature>
<sequence length="910" mass="102246">MPPKPPKSTPPAEAKSKELVKVGPRHITAKYAGKRTESGEKPTTARALVLRNGKYGSQGTGEMVLANKISGREKLDLLGEDLLRQRVEMAKKSLGTPFSMEKSIRIAHSQFDSHMEDITSLQDPDFFAEKIKREVQERTRPEPGKKRQDPLLNASKVASIVATRVHNSYMLASAWKIVRDTLHELDDEGLRQDRVRVDVRRNERLRSLYLVMYDMVNIIVETYHANFRVLVTTTDHYARYFKTVATGDPDDAEIAFDWMELRAAYRSFLDSIIIELARPQSEFPRHILYSILRDAVDESPREAKRFPQLLWDAVGDLSFAVELAEMIESPLFGADYEQLKKLPRSMPEEYEQWVDAQLYSLNAVQESSAIASLVVPLDRTKSRMTLEAIWKTINTNYKAASGKDIDHLWQLEDEKKRTPQWHSFRGPEDELYGKKKARGTGKARLAITNGNANDSDASSMPDLQSVSDSSQDAESEESSDEEEEEESDDEYDSNDSDDENGYDSDDEVMLREYREAMEVAFTSSDFVDPNIKSEDLKFEDEASENRFLKLMTKFRGYWCSTNATLKATSRDAPRSGFTAVKPKPTTKPVPGKPTPVKPATTAADSDSEMPGLEPIPLTSKKPQPPKGRGVTMEEVEDEETIEREAKKKKKKKPKKKKKAPSSSEQREDMGSPEPPEVVRPSTPVAPTTPATGTSPLAASPSKKKKKSNTGPSSPTPSPAKPSSATTSQAYLPQMSTQSLPILPEETAQSTHSYLQAQKLAEKTKIKSRPDHASLFSIPEKKKGIFSRFGRDKNKVPEDPPKKGSKNSWFSKLGRKTSSWMHQLLGTGEDERQGKAGLKWDRFVQLMKEMGFTYVPSTAGSSVRFDPPNPKDRSVTFHKPHPDSTIHPIMLKEFGKKLKDAYGWDEADFVS</sequence>
<dbReference type="Proteomes" id="UP000027265">
    <property type="component" value="Unassembled WGS sequence"/>
</dbReference>
<feature type="compositionally biased region" description="Acidic residues" evidence="1">
    <location>
        <begin position="471"/>
        <end position="507"/>
    </location>
</feature>
<dbReference type="InParanoid" id="A0A067PUU4"/>
<feature type="compositionally biased region" description="Pro residues" evidence="1">
    <location>
        <begin position="585"/>
        <end position="596"/>
    </location>
</feature>
<dbReference type="STRING" id="933084.A0A067PUU4"/>
<dbReference type="EMBL" id="KL197719">
    <property type="protein sequence ID" value="KDQ57640.1"/>
    <property type="molecule type" value="Genomic_DNA"/>
</dbReference>
<feature type="region of interest" description="Disordered" evidence="1">
    <location>
        <begin position="419"/>
        <end position="509"/>
    </location>
</feature>
<dbReference type="HOGENOM" id="CLU_017200_0_0_1"/>
<feature type="compositionally biased region" description="Basic residues" evidence="1">
    <location>
        <begin position="646"/>
        <end position="659"/>
    </location>
</feature>
<evidence type="ECO:0008006" key="4">
    <source>
        <dbReference type="Google" id="ProtNLM"/>
    </source>
</evidence>
<accession>A0A067PUU4</accession>
<dbReference type="OrthoDB" id="2922289at2759"/>
<feature type="region of interest" description="Disordered" evidence="1">
    <location>
        <begin position="1"/>
        <end position="42"/>
    </location>
</feature>
<organism evidence="2 3">
    <name type="scientific">Jaapia argillacea MUCL 33604</name>
    <dbReference type="NCBI Taxonomy" id="933084"/>
    <lineage>
        <taxon>Eukaryota</taxon>
        <taxon>Fungi</taxon>
        <taxon>Dikarya</taxon>
        <taxon>Basidiomycota</taxon>
        <taxon>Agaricomycotina</taxon>
        <taxon>Agaricomycetes</taxon>
        <taxon>Agaricomycetidae</taxon>
        <taxon>Jaapiales</taxon>
        <taxon>Jaapiaceae</taxon>
        <taxon>Jaapia</taxon>
    </lineage>
</organism>
<proteinExistence type="predicted"/>
<dbReference type="AlphaFoldDB" id="A0A067PUU4"/>
<evidence type="ECO:0000313" key="2">
    <source>
        <dbReference type="EMBL" id="KDQ57640.1"/>
    </source>
</evidence>
<dbReference type="InterPro" id="IPR012933">
    <property type="entry name" value="HicA_mRNA_interferase"/>
</dbReference>
<feature type="region of interest" description="Disordered" evidence="1">
    <location>
        <begin position="569"/>
        <end position="755"/>
    </location>
</feature>
<feature type="region of interest" description="Disordered" evidence="1">
    <location>
        <begin position="858"/>
        <end position="881"/>
    </location>
</feature>
<evidence type="ECO:0000313" key="3">
    <source>
        <dbReference type="Proteomes" id="UP000027265"/>
    </source>
</evidence>